<dbReference type="NCBIfam" id="TIGR00050">
    <property type="entry name" value="rRNA_methyl_1"/>
    <property type="match status" value="1"/>
</dbReference>
<comment type="function">
    <text evidence="5">Catalyzes the formation of 2'O-methylated cytidine (Cm32) or 2'O-methylated uridine (Um32) at position 32 in tRNA.</text>
</comment>
<dbReference type="Proteomes" id="UP000011651">
    <property type="component" value="Unassembled WGS sequence"/>
</dbReference>
<organism evidence="7 8">
    <name type="scientific">Vreelandella titanicae BH1</name>
    <dbReference type="NCBI Taxonomy" id="1204738"/>
    <lineage>
        <taxon>Bacteria</taxon>
        <taxon>Pseudomonadati</taxon>
        <taxon>Pseudomonadota</taxon>
        <taxon>Gammaproteobacteria</taxon>
        <taxon>Oceanospirillales</taxon>
        <taxon>Halomonadaceae</taxon>
        <taxon>Vreelandella</taxon>
    </lineage>
</organism>
<name>L9U6C9_9GAMM</name>
<dbReference type="InterPro" id="IPR029028">
    <property type="entry name" value="Alpha/beta_knot_MTases"/>
</dbReference>
<dbReference type="PATRIC" id="fig|1204738.3.peg.4439"/>
<dbReference type="EC" id="2.1.1.200" evidence="5"/>
<dbReference type="Gene3D" id="3.40.1280.10">
    <property type="match status" value="1"/>
</dbReference>
<sequence length="292" mass="32004">MPPLARNSSRPLSGMPSTHARLRALRDNNHPLYSPSLIMLERIRIVLIGTSHPGNIGGVARAMHNMGLADLALVAPRCEVITQDSISRASGADHLLHQASVHASLEEAVADCTLAVGASARSRTLPWPMLSPRELADRLPAECQAAESRVALVFGREDSGLTNAELQRCHAHVHIPTNADFSSLNLAAAVQVLAYECRMAWLSQSDGQADAPPTVPSDDDDLATHAELERYFEHLERTLIGIDFHDPDQPRQLMAKLRRLYLRARPERMEMNILRGILSATEKAANTKPPKP</sequence>
<dbReference type="PANTHER" id="PTHR42786">
    <property type="entry name" value="TRNA/RRNA METHYLTRANSFERASE"/>
    <property type="match status" value="1"/>
</dbReference>
<keyword evidence="3 7" id="KW-0808">Transferase</keyword>
<dbReference type="PANTHER" id="PTHR42786:SF2">
    <property type="entry name" value="TRNA (CYTIDINE_URIDINE-2'-O-)-METHYLTRANSFERASE TRMJ"/>
    <property type="match status" value="1"/>
</dbReference>
<dbReference type="GO" id="GO:0002128">
    <property type="term" value="P:tRNA nucleoside ribose methylation"/>
    <property type="evidence" value="ECO:0007669"/>
    <property type="project" value="TreeGrafter"/>
</dbReference>
<accession>L9U6C9</accession>
<evidence type="ECO:0000313" key="8">
    <source>
        <dbReference type="Proteomes" id="UP000011651"/>
    </source>
</evidence>
<dbReference type="AlphaFoldDB" id="L9U6C9"/>
<comment type="catalytic activity">
    <reaction evidence="5">
        <text>cytidine(32) in tRNA + S-adenosyl-L-methionine = 2'-O-methylcytidine(32) in tRNA + S-adenosyl-L-homocysteine + H(+)</text>
        <dbReference type="Rhea" id="RHEA:42932"/>
        <dbReference type="Rhea" id="RHEA-COMP:10288"/>
        <dbReference type="Rhea" id="RHEA-COMP:10289"/>
        <dbReference type="ChEBI" id="CHEBI:15378"/>
        <dbReference type="ChEBI" id="CHEBI:57856"/>
        <dbReference type="ChEBI" id="CHEBI:59789"/>
        <dbReference type="ChEBI" id="CHEBI:74495"/>
        <dbReference type="ChEBI" id="CHEBI:82748"/>
        <dbReference type="EC" id="2.1.1.200"/>
    </reaction>
</comment>
<evidence type="ECO:0000256" key="1">
    <source>
        <dbReference type="ARBA" id="ARBA00007228"/>
    </source>
</evidence>
<dbReference type="InterPro" id="IPR004384">
    <property type="entry name" value="RNA_MeTrfase_TrmJ/LasT"/>
</dbReference>
<dbReference type="InterPro" id="IPR001537">
    <property type="entry name" value="SpoU_MeTrfase"/>
</dbReference>
<comment type="catalytic activity">
    <reaction evidence="5">
        <text>uridine(32) in tRNA + S-adenosyl-L-methionine = 2'-O-methyluridine(32) in tRNA + S-adenosyl-L-homocysteine + H(+)</text>
        <dbReference type="Rhea" id="RHEA:42936"/>
        <dbReference type="Rhea" id="RHEA-COMP:10107"/>
        <dbReference type="Rhea" id="RHEA-COMP:10290"/>
        <dbReference type="ChEBI" id="CHEBI:15378"/>
        <dbReference type="ChEBI" id="CHEBI:57856"/>
        <dbReference type="ChEBI" id="CHEBI:59789"/>
        <dbReference type="ChEBI" id="CHEBI:65315"/>
        <dbReference type="ChEBI" id="CHEBI:74478"/>
        <dbReference type="EC" id="2.1.1.200"/>
    </reaction>
</comment>
<evidence type="ECO:0000259" key="6">
    <source>
        <dbReference type="Pfam" id="PF00588"/>
    </source>
</evidence>
<dbReference type="GO" id="GO:0005829">
    <property type="term" value="C:cytosol"/>
    <property type="evidence" value="ECO:0007669"/>
    <property type="project" value="TreeGrafter"/>
</dbReference>
<dbReference type="GO" id="GO:0106339">
    <property type="term" value="F:tRNA (cytidine(32)-2'-O)-methyltransferase activity"/>
    <property type="evidence" value="ECO:0007669"/>
    <property type="project" value="RHEA"/>
</dbReference>
<dbReference type="GO" id="GO:0003723">
    <property type="term" value="F:RNA binding"/>
    <property type="evidence" value="ECO:0007669"/>
    <property type="project" value="InterPro"/>
</dbReference>
<dbReference type="EMBL" id="AOPO01000019">
    <property type="protein sequence ID" value="ELY20414.1"/>
    <property type="molecule type" value="Genomic_DNA"/>
</dbReference>
<feature type="domain" description="tRNA/rRNA methyltransferase SpoU type" evidence="6">
    <location>
        <begin position="43"/>
        <end position="195"/>
    </location>
</feature>
<dbReference type="CDD" id="cd18093">
    <property type="entry name" value="SpoU-like_TrmJ"/>
    <property type="match status" value="1"/>
</dbReference>
<dbReference type="Pfam" id="PF00588">
    <property type="entry name" value="SpoU_methylase"/>
    <property type="match status" value="1"/>
</dbReference>
<dbReference type="Gene3D" id="1.10.8.590">
    <property type="match status" value="1"/>
</dbReference>
<evidence type="ECO:0000256" key="3">
    <source>
        <dbReference type="ARBA" id="ARBA00022679"/>
    </source>
</evidence>
<dbReference type="InterPro" id="IPR029026">
    <property type="entry name" value="tRNA_m1G_MTases_N"/>
</dbReference>
<comment type="subunit">
    <text evidence="5">Homodimer.</text>
</comment>
<evidence type="ECO:0000256" key="5">
    <source>
        <dbReference type="RuleBase" id="RU362024"/>
    </source>
</evidence>
<comment type="caution">
    <text evidence="7">The sequence shown here is derived from an EMBL/GenBank/DDBJ whole genome shotgun (WGS) entry which is preliminary data.</text>
</comment>
<dbReference type="PIRSF" id="PIRSF004808">
    <property type="entry name" value="LasT"/>
    <property type="match status" value="1"/>
</dbReference>
<keyword evidence="2 5" id="KW-0489">Methyltransferase</keyword>
<evidence type="ECO:0000256" key="4">
    <source>
        <dbReference type="ARBA" id="ARBA00022691"/>
    </source>
</evidence>
<comment type="similarity">
    <text evidence="1">Belongs to the class IV-like SAM-binding methyltransferase superfamily. RNA methyltransferase TrmH family.</text>
</comment>
<keyword evidence="5" id="KW-0819">tRNA processing</keyword>
<protein>
    <recommendedName>
        <fullName evidence="5">tRNA (cytidine/uridine-2'-O-)-methyltransferase TrmJ</fullName>
        <ecNumber evidence="5">2.1.1.200</ecNumber>
    </recommendedName>
    <alternativeName>
        <fullName evidence="5">tRNA (cytidine(32)/uridine(32)-2'-O)-methyltransferase</fullName>
    </alternativeName>
    <alternativeName>
        <fullName evidence="5">tRNA Cm32/Um32 methyltransferase</fullName>
    </alternativeName>
</protein>
<keyword evidence="5" id="KW-0963">Cytoplasm</keyword>
<dbReference type="SUPFAM" id="SSF75217">
    <property type="entry name" value="alpha/beta knot"/>
    <property type="match status" value="1"/>
</dbReference>
<dbReference type="FunFam" id="3.40.1280.10:FF:000006">
    <property type="entry name" value="Uncharacterized tRNA/rRNA methyltransferase HI_0380"/>
    <property type="match status" value="1"/>
</dbReference>
<dbReference type="GO" id="GO:0160206">
    <property type="term" value="F:tRNA (cytidine(32)/uridine(32)-2'-O)-methyltransferase activity"/>
    <property type="evidence" value="ECO:0007669"/>
    <property type="project" value="UniProtKB-EC"/>
</dbReference>
<evidence type="ECO:0000256" key="2">
    <source>
        <dbReference type="ARBA" id="ARBA00022603"/>
    </source>
</evidence>
<keyword evidence="4 5" id="KW-0949">S-adenosyl-L-methionine</keyword>
<comment type="subcellular location">
    <subcellularLocation>
        <location evidence="5">Cytoplasm</location>
    </subcellularLocation>
</comment>
<evidence type="ECO:0000313" key="7">
    <source>
        <dbReference type="EMBL" id="ELY20414.1"/>
    </source>
</evidence>
<reference evidence="7 8" key="1">
    <citation type="journal article" date="2013" name="Genome Announc.">
        <title>Draft Genome of the Marine Gammaproteobacterium Halomonas titanicae.</title>
        <authorList>
            <person name="Sanchez-Porro C."/>
            <person name="de la Haba R.R."/>
            <person name="Cruz-Hernandez N."/>
            <person name="Gonzalez J.M."/>
            <person name="Reyes-Guirao C."/>
            <person name="Navarro-Sampedro L."/>
            <person name="Carballo M."/>
            <person name="Ventosa A."/>
        </authorList>
    </citation>
    <scope>NUCLEOTIDE SEQUENCE [LARGE SCALE GENOMIC DNA]</scope>
    <source>
        <strain evidence="7 8">BH1</strain>
    </source>
</reference>
<gene>
    <name evidence="5" type="primary">trmJ</name>
    <name evidence="7" type="ORF">HALTITAN_2956</name>
</gene>
<proteinExistence type="inferred from homology"/>